<proteinExistence type="predicted"/>
<organism evidence="6 7">
    <name type="scientific">Rotaria magnacalcarata</name>
    <dbReference type="NCBI Taxonomy" id="392030"/>
    <lineage>
        <taxon>Eukaryota</taxon>
        <taxon>Metazoa</taxon>
        <taxon>Spiralia</taxon>
        <taxon>Gnathifera</taxon>
        <taxon>Rotifera</taxon>
        <taxon>Eurotatoria</taxon>
        <taxon>Bdelloidea</taxon>
        <taxon>Philodinida</taxon>
        <taxon>Philodinidae</taxon>
        <taxon>Rotaria</taxon>
    </lineage>
</organism>
<evidence type="ECO:0000256" key="1">
    <source>
        <dbReference type="ARBA" id="ARBA00022723"/>
    </source>
</evidence>
<protein>
    <recommendedName>
        <fullName evidence="4">FYVE zinc finger domain-containing protein</fullName>
    </recommendedName>
</protein>
<sequence length="56" mass="6433">DHKTLFVGDARGRIFSWIVSDSPGRTNADHWIKDETVGACKDCSIRFSFAERRHHC</sequence>
<evidence type="ECO:0000256" key="2">
    <source>
        <dbReference type="ARBA" id="ARBA00022771"/>
    </source>
</evidence>
<feature type="non-terminal residue" evidence="6">
    <location>
        <position position="56"/>
    </location>
</feature>
<dbReference type="SUPFAM" id="SSF57903">
    <property type="entry name" value="FYVE/PHD zinc finger"/>
    <property type="match status" value="1"/>
</dbReference>
<comment type="caution">
    <text evidence="6">The sequence shown here is derived from an EMBL/GenBank/DDBJ whole genome shotgun (WGS) entry which is preliminary data.</text>
</comment>
<dbReference type="AlphaFoldDB" id="A0A8S3ALT7"/>
<dbReference type="InterPro" id="IPR011011">
    <property type="entry name" value="Znf_FYVE_PHD"/>
</dbReference>
<name>A0A8S3ALT7_9BILA</name>
<dbReference type="GO" id="GO:0008270">
    <property type="term" value="F:zinc ion binding"/>
    <property type="evidence" value="ECO:0007669"/>
    <property type="project" value="UniProtKB-KW"/>
</dbReference>
<dbReference type="EMBL" id="CAJOBI010093835">
    <property type="protein sequence ID" value="CAF4555007.1"/>
    <property type="molecule type" value="Genomic_DNA"/>
</dbReference>
<accession>A0A8S3ALT7</accession>
<dbReference type="EMBL" id="CAJOBI010135498">
    <property type="protein sequence ID" value="CAF4743678.1"/>
    <property type="molecule type" value="Genomic_DNA"/>
</dbReference>
<evidence type="ECO:0000313" key="6">
    <source>
        <dbReference type="EMBL" id="CAF4743678.1"/>
    </source>
</evidence>
<dbReference type="Gene3D" id="3.30.40.10">
    <property type="entry name" value="Zinc/RING finger domain, C3HC4 (zinc finger)"/>
    <property type="match status" value="1"/>
</dbReference>
<dbReference type="InterPro" id="IPR000306">
    <property type="entry name" value="Znf_FYVE"/>
</dbReference>
<evidence type="ECO:0000313" key="7">
    <source>
        <dbReference type="Proteomes" id="UP000676336"/>
    </source>
</evidence>
<evidence type="ECO:0000256" key="3">
    <source>
        <dbReference type="ARBA" id="ARBA00022833"/>
    </source>
</evidence>
<keyword evidence="1" id="KW-0479">Metal-binding</keyword>
<feature type="domain" description="FYVE zinc finger" evidence="4">
    <location>
        <begin position="30"/>
        <end position="56"/>
    </location>
</feature>
<gene>
    <name evidence="5" type="ORF">SMN809_LOCUS37196</name>
    <name evidence="6" type="ORF">SMN809_LOCUS44824</name>
</gene>
<feature type="non-terminal residue" evidence="6">
    <location>
        <position position="1"/>
    </location>
</feature>
<evidence type="ECO:0000259" key="4">
    <source>
        <dbReference type="Pfam" id="PF01363"/>
    </source>
</evidence>
<dbReference type="InterPro" id="IPR013083">
    <property type="entry name" value="Znf_RING/FYVE/PHD"/>
</dbReference>
<keyword evidence="2" id="KW-0863">Zinc-finger</keyword>
<dbReference type="Pfam" id="PF01363">
    <property type="entry name" value="FYVE"/>
    <property type="match status" value="1"/>
</dbReference>
<evidence type="ECO:0000313" key="5">
    <source>
        <dbReference type="EMBL" id="CAF4555007.1"/>
    </source>
</evidence>
<reference evidence="6" key="1">
    <citation type="submission" date="2021-02" db="EMBL/GenBank/DDBJ databases">
        <authorList>
            <person name="Nowell W R."/>
        </authorList>
    </citation>
    <scope>NUCLEOTIDE SEQUENCE</scope>
</reference>
<dbReference type="Proteomes" id="UP000676336">
    <property type="component" value="Unassembled WGS sequence"/>
</dbReference>
<keyword evidence="3" id="KW-0862">Zinc</keyword>